<accession>V4HZK0</accession>
<feature type="transmembrane region" description="Helical" evidence="1">
    <location>
        <begin position="6"/>
        <end position="27"/>
    </location>
</feature>
<keyword evidence="1" id="KW-0812">Transmembrane</keyword>
<feature type="transmembrane region" description="Helical" evidence="1">
    <location>
        <begin position="39"/>
        <end position="63"/>
    </location>
</feature>
<evidence type="ECO:0000313" key="2">
    <source>
        <dbReference type="EMBL" id="ESP95243.1"/>
    </source>
</evidence>
<dbReference type="PATRIC" id="fig|1353533.3.peg.333"/>
<protein>
    <submittedName>
        <fullName evidence="2">Uncharacterized protein</fullName>
    </submittedName>
</protein>
<dbReference type="AlphaFoldDB" id="V4HZK0"/>
<dbReference type="Proteomes" id="UP000017820">
    <property type="component" value="Unassembled WGS sequence"/>
</dbReference>
<feature type="transmembrane region" description="Helical" evidence="1">
    <location>
        <begin position="69"/>
        <end position="89"/>
    </location>
</feature>
<gene>
    <name evidence="2" type="ORF">PL2TA16_03757</name>
</gene>
<keyword evidence="1" id="KW-1133">Transmembrane helix</keyword>
<dbReference type="EMBL" id="AUSV01000004">
    <property type="protein sequence ID" value="ESP95243.1"/>
    <property type="molecule type" value="Genomic_DNA"/>
</dbReference>
<organism evidence="2 3">
    <name type="scientific">Pseudoalteromonas luteoviolacea (strain 2ta16)</name>
    <dbReference type="NCBI Taxonomy" id="1353533"/>
    <lineage>
        <taxon>Bacteria</taxon>
        <taxon>Pseudomonadati</taxon>
        <taxon>Pseudomonadota</taxon>
        <taxon>Gammaproteobacteria</taxon>
        <taxon>Alteromonadales</taxon>
        <taxon>Pseudoalteromonadaceae</taxon>
        <taxon>Pseudoalteromonas</taxon>
    </lineage>
</organism>
<proteinExistence type="predicted"/>
<dbReference type="GeneID" id="29921005"/>
<sequence>MSAELHVILLNIVILAITYFVISPKYAGNDFKKVSTQDFIASMLSLAIVGSEYFATGVEFTLFFFEVNWAWFTLVSFTIIELPLFYWYAKHHNVKLP</sequence>
<dbReference type="RefSeq" id="WP_023397298.1">
    <property type="nucleotide sequence ID" value="NZ_AUSV01000004.1"/>
</dbReference>
<name>V4HZK0_PSEL2</name>
<comment type="caution">
    <text evidence="2">The sequence shown here is derived from an EMBL/GenBank/DDBJ whole genome shotgun (WGS) entry which is preliminary data.</text>
</comment>
<reference evidence="2 3" key="1">
    <citation type="submission" date="2013-07" db="EMBL/GenBank/DDBJ databases">
        <title>Draft genome sequence of Pseudoalteromonas luteoviolacea 2ta16.</title>
        <authorList>
            <person name="Allen E.E."/>
            <person name="Azam F."/>
            <person name="Podell S."/>
        </authorList>
    </citation>
    <scope>NUCLEOTIDE SEQUENCE [LARGE SCALE GENOMIC DNA]</scope>
    <source>
        <strain evidence="2 3">2ta16</strain>
    </source>
</reference>
<keyword evidence="1" id="KW-0472">Membrane</keyword>
<evidence type="ECO:0000313" key="3">
    <source>
        <dbReference type="Proteomes" id="UP000017820"/>
    </source>
</evidence>
<evidence type="ECO:0000256" key="1">
    <source>
        <dbReference type="SAM" id="Phobius"/>
    </source>
</evidence>